<accession>A0A813WPK3</accession>
<reference evidence="4" key="1">
    <citation type="submission" date="2021-02" db="EMBL/GenBank/DDBJ databases">
        <authorList>
            <person name="Nowell W R."/>
        </authorList>
    </citation>
    <scope>NUCLEOTIDE SEQUENCE</scope>
</reference>
<dbReference type="PROSITE" id="PS50822">
    <property type="entry name" value="PIWI"/>
    <property type="match status" value="1"/>
</dbReference>
<dbReference type="InterPro" id="IPR003100">
    <property type="entry name" value="PAZ_dom"/>
</dbReference>
<dbReference type="SUPFAM" id="SSF101690">
    <property type="entry name" value="PAZ domain"/>
    <property type="match status" value="1"/>
</dbReference>
<dbReference type="SMART" id="SM01163">
    <property type="entry name" value="DUF1785"/>
    <property type="match status" value="1"/>
</dbReference>
<dbReference type="PROSITE" id="PS50821">
    <property type="entry name" value="PAZ"/>
    <property type="match status" value="1"/>
</dbReference>
<feature type="region of interest" description="Disordered" evidence="1">
    <location>
        <begin position="344"/>
        <end position="367"/>
    </location>
</feature>
<evidence type="ECO:0000313" key="5">
    <source>
        <dbReference type="Proteomes" id="UP000663828"/>
    </source>
</evidence>
<dbReference type="SMART" id="SM00950">
    <property type="entry name" value="Piwi"/>
    <property type="match status" value="1"/>
</dbReference>
<evidence type="ECO:0000259" key="2">
    <source>
        <dbReference type="PROSITE" id="PS50821"/>
    </source>
</evidence>
<protein>
    <submittedName>
        <fullName evidence="4">Uncharacterized protein</fullName>
    </submittedName>
</protein>
<sequence length="941" mass="106819">MSKRQSRNKASAVPKSVWNNPSAEAAAVTPAPQRSQSEYPTPSEAIANLSLQSEATTSTRSKTTGPSNRRILHSVVPDSAVLTPIHRPDQGGKAGQPVQIYTNHFRVSIDDAIVNQYNIEISMVRRDGKLTAARKNERWETLQQLAKREKNFPIVWYDEGSNLYTRELLTDFTKPLRVNLNIDDEEKVFEFKVLNLVRQEKIRDIFDFITGRTSIRPRDPIRIIETLFKQSVRNDLVCIRNKFYSRRQKLVDLNDGRGMASGFHQALCLTRGGPTLNVNLTFACFYLPLNFVDFSCKYLRKDITREISPSEVEGIKQLFKNLPIETIHAGRPLRYRVRGFGRPPNQLTFDRRSDNKSAAAAGSSDDDNTVAKVTTTVADYFAQKYKPLRYPHLPCVDARKGSEPNAHWLPMEVVKIVEWERALKPLDSVQRALVSKTTIIKPDKRYDDIIKIVQQRNFQSDPFLKALNIKVDAREMLQINARILPPPEVKYRGKGNTEVAEHVAVGKWAIRNRFYHSPVINKWGILYFGPKPQNQIISILQEFESQLPQLSSQSGVVFSSKPTTMAKPPRQDEIENAMKTAVNQGWQLAIVVLNDVPNEVYECVKQLGNQQLGLPTQCVSFQALERNSGKLRMYVQNLSQKINAKIGGINGVVNLKAALSHSSNEDLFMFFGIDVTHTTSSTTLPSIAAVVASCDPTCSRYVARLCEQYPPKGRCSIEIIKELDKMVIDLLQVFSRTCGNRLPNRLVFYRDGVDDGQFQKVLDNEVDKIKHACRAVYGKAQLPRLTFIIVKKGHHTRFFTYDGQYTKNIEPGTVIDQDITHPSQFDFYLCSQAAIMGTSRPALYHVLHDENGFNSDDIQQLTYWICHTDARCTKSVSIPAPVHYAHLAARAARMLDFHDANDRIEEAEGDDLVDQENFTLEDIKTKVMLLNDKIQNNMWFV</sequence>
<dbReference type="InterPro" id="IPR012337">
    <property type="entry name" value="RNaseH-like_sf"/>
</dbReference>
<dbReference type="AlphaFoldDB" id="A0A813WPK3"/>
<dbReference type="InterPro" id="IPR003165">
    <property type="entry name" value="Piwi"/>
</dbReference>
<dbReference type="Pfam" id="PF08699">
    <property type="entry name" value="ArgoL1"/>
    <property type="match status" value="1"/>
</dbReference>
<evidence type="ECO:0000313" key="4">
    <source>
        <dbReference type="EMBL" id="CAF0856703.1"/>
    </source>
</evidence>
<dbReference type="EMBL" id="CAJNOR010000254">
    <property type="protein sequence ID" value="CAF0856703.1"/>
    <property type="molecule type" value="Genomic_DNA"/>
</dbReference>
<evidence type="ECO:0000256" key="1">
    <source>
        <dbReference type="SAM" id="MobiDB-lite"/>
    </source>
</evidence>
<dbReference type="Pfam" id="PF02171">
    <property type="entry name" value="Piwi"/>
    <property type="match status" value="1"/>
</dbReference>
<dbReference type="Pfam" id="PF02170">
    <property type="entry name" value="PAZ"/>
    <property type="match status" value="1"/>
</dbReference>
<evidence type="ECO:0000259" key="3">
    <source>
        <dbReference type="PROSITE" id="PS50822"/>
    </source>
</evidence>
<proteinExistence type="predicted"/>
<dbReference type="InterPro" id="IPR014811">
    <property type="entry name" value="ArgoL1"/>
</dbReference>
<feature type="domain" description="Piwi" evidence="3">
    <location>
        <begin position="588"/>
        <end position="897"/>
    </location>
</feature>
<dbReference type="InterPro" id="IPR036397">
    <property type="entry name" value="RNaseH_sf"/>
</dbReference>
<dbReference type="Pfam" id="PF16488">
    <property type="entry name" value="ArgoL2"/>
    <property type="match status" value="1"/>
</dbReference>
<feature type="compositionally biased region" description="Polar residues" evidence="1">
    <location>
        <begin position="49"/>
        <end position="67"/>
    </location>
</feature>
<dbReference type="Gene3D" id="3.40.50.2300">
    <property type="match status" value="1"/>
</dbReference>
<dbReference type="InterPro" id="IPR032472">
    <property type="entry name" value="ArgoL2"/>
</dbReference>
<name>A0A813WPK3_ADIRI</name>
<dbReference type="Gene3D" id="2.170.260.10">
    <property type="entry name" value="paz domain"/>
    <property type="match status" value="1"/>
</dbReference>
<dbReference type="Proteomes" id="UP000663828">
    <property type="component" value="Unassembled WGS sequence"/>
</dbReference>
<organism evidence="4 5">
    <name type="scientific">Adineta ricciae</name>
    <name type="common">Rotifer</name>
    <dbReference type="NCBI Taxonomy" id="249248"/>
    <lineage>
        <taxon>Eukaryota</taxon>
        <taxon>Metazoa</taxon>
        <taxon>Spiralia</taxon>
        <taxon>Gnathifera</taxon>
        <taxon>Rotifera</taxon>
        <taxon>Eurotatoria</taxon>
        <taxon>Bdelloidea</taxon>
        <taxon>Adinetida</taxon>
        <taxon>Adinetidae</taxon>
        <taxon>Adineta</taxon>
    </lineage>
</organism>
<gene>
    <name evidence="4" type="ORF">XAT740_LOCUS5767</name>
</gene>
<dbReference type="Gene3D" id="3.30.420.10">
    <property type="entry name" value="Ribonuclease H-like superfamily/Ribonuclease H"/>
    <property type="match status" value="1"/>
</dbReference>
<dbReference type="CDD" id="cd02846">
    <property type="entry name" value="PAZ_argonaute_like"/>
    <property type="match status" value="1"/>
</dbReference>
<dbReference type="SUPFAM" id="SSF53098">
    <property type="entry name" value="Ribonuclease H-like"/>
    <property type="match status" value="1"/>
</dbReference>
<dbReference type="PANTHER" id="PTHR22891">
    <property type="entry name" value="EUKARYOTIC TRANSLATION INITIATION FACTOR 2C"/>
    <property type="match status" value="1"/>
</dbReference>
<dbReference type="InterPro" id="IPR032474">
    <property type="entry name" value="Argonaute_N"/>
</dbReference>
<dbReference type="InterPro" id="IPR036085">
    <property type="entry name" value="PAZ_dom_sf"/>
</dbReference>
<keyword evidence="5" id="KW-1185">Reference proteome</keyword>
<dbReference type="Pfam" id="PF16486">
    <property type="entry name" value="ArgoN"/>
    <property type="match status" value="1"/>
</dbReference>
<feature type="domain" description="PAZ" evidence="2">
    <location>
        <begin position="290"/>
        <end position="418"/>
    </location>
</feature>
<dbReference type="GO" id="GO:0003723">
    <property type="term" value="F:RNA binding"/>
    <property type="evidence" value="ECO:0007669"/>
    <property type="project" value="InterPro"/>
</dbReference>
<feature type="region of interest" description="Disordered" evidence="1">
    <location>
        <begin position="1"/>
        <end position="72"/>
    </location>
</feature>
<comment type="caution">
    <text evidence="4">The sequence shown here is derived from an EMBL/GenBank/DDBJ whole genome shotgun (WGS) entry which is preliminary data.</text>
</comment>